<gene>
    <name evidence="1" type="ORF">K239x_34710</name>
</gene>
<reference evidence="1 2" key="1">
    <citation type="submission" date="2019-02" db="EMBL/GenBank/DDBJ databases">
        <title>Deep-cultivation of Planctomycetes and their phenomic and genomic characterization uncovers novel biology.</title>
        <authorList>
            <person name="Wiegand S."/>
            <person name="Jogler M."/>
            <person name="Boedeker C."/>
            <person name="Pinto D."/>
            <person name="Vollmers J."/>
            <person name="Rivas-Marin E."/>
            <person name="Kohn T."/>
            <person name="Peeters S.H."/>
            <person name="Heuer A."/>
            <person name="Rast P."/>
            <person name="Oberbeckmann S."/>
            <person name="Bunk B."/>
            <person name="Jeske O."/>
            <person name="Meyerdierks A."/>
            <person name="Storesund J.E."/>
            <person name="Kallscheuer N."/>
            <person name="Luecker S."/>
            <person name="Lage O.M."/>
            <person name="Pohl T."/>
            <person name="Merkel B.J."/>
            <person name="Hornburger P."/>
            <person name="Mueller R.-W."/>
            <person name="Bruemmer F."/>
            <person name="Labrenz M."/>
            <person name="Spormann A.M."/>
            <person name="Op den Camp H."/>
            <person name="Overmann J."/>
            <person name="Amann R."/>
            <person name="Jetten M.S.M."/>
            <person name="Mascher T."/>
            <person name="Medema M.H."/>
            <person name="Devos D.P."/>
            <person name="Kaster A.-K."/>
            <person name="Ovreas L."/>
            <person name="Rohde M."/>
            <person name="Galperin M.Y."/>
            <person name="Jogler C."/>
        </authorList>
    </citation>
    <scope>NUCLEOTIDE SEQUENCE [LARGE SCALE GENOMIC DNA]</scope>
    <source>
        <strain evidence="1 2">K23_9</strain>
    </source>
</reference>
<dbReference type="AlphaFoldDB" id="A0A517NWG6"/>
<dbReference type="Proteomes" id="UP000319817">
    <property type="component" value="Chromosome"/>
</dbReference>
<dbReference type="EMBL" id="CP036526">
    <property type="protein sequence ID" value="QDT11473.1"/>
    <property type="molecule type" value="Genomic_DNA"/>
</dbReference>
<keyword evidence="2" id="KW-1185">Reference proteome</keyword>
<protein>
    <submittedName>
        <fullName evidence="1">Uncharacterized protein</fullName>
    </submittedName>
</protein>
<proteinExistence type="predicted"/>
<accession>A0A517NWG6</accession>
<evidence type="ECO:0000313" key="1">
    <source>
        <dbReference type="EMBL" id="QDT11473.1"/>
    </source>
</evidence>
<organism evidence="1 2">
    <name type="scientific">Stieleria marina</name>
    <dbReference type="NCBI Taxonomy" id="1930275"/>
    <lineage>
        <taxon>Bacteria</taxon>
        <taxon>Pseudomonadati</taxon>
        <taxon>Planctomycetota</taxon>
        <taxon>Planctomycetia</taxon>
        <taxon>Pirellulales</taxon>
        <taxon>Pirellulaceae</taxon>
        <taxon>Stieleria</taxon>
    </lineage>
</organism>
<sequence>MAFRYFVRALSRWHIYIVASGCFGGHDAPAIGRENVCFLVADFALAFVGAARFSCVNRRLLATPIFDSILVSGVGIALDWVSR</sequence>
<evidence type="ECO:0000313" key="2">
    <source>
        <dbReference type="Proteomes" id="UP000319817"/>
    </source>
</evidence>
<name>A0A517NWG6_9BACT</name>